<dbReference type="AlphaFoldDB" id="A1CJ12"/>
<dbReference type="STRING" id="344612.A1CJ12"/>
<comment type="pathway">
    <text evidence="3">Amino-acid degradation; L-lysine degradation via saccharopine pathway; glutaryl-CoA from L-lysine: step 6/6.</text>
</comment>
<dbReference type="NCBIfam" id="TIGR01347">
    <property type="entry name" value="sucB"/>
    <property type="match status" value="1"/>
</dbReference>
<evidence type="ECO:0000256" key="10">
    <source>
        <dbReference type="ARBA" id="ARBA00023128"/>
    </source>
</evidence>
<feature type="compositionally biased region" description="Basic and acidic residues" evidence="13">
    <location>
        <begin position="160"/>
        <end position="188"/>
    </location>
</feature>
<evidence type="ECO:0000313" key="15">
    <source>
        <dbReference type="EMBL" id="EAW09136.1"/>
    </source>
</evidence>
<proteinExistence type="inferred from homology"/>
<evidence type="ECO:0000256" key="8">
    <source>
        <dbReference type="ARBA" id="ARBA00022823"/>
    </source>
</evidence>
<dbReference type="InterPro" id="IPR001078">
    <property type="entry name" value="2-oxoacid_DH_actylTfrase"/>
</dbReference>
<protein>
    <recommendedName>
        <fullName evidence="5">dihydrolipoyllysine-residue succinyltransferase</fullName>
        <ecNumber evidence="5">2.3.1.61</ecNumber>
    </recommendedName>
    <alternativeName>
        <fullName evidence="12">2-oxoglutarate dehydrogenase complex component E2</fullName>
    </alternativeName>
</protein>
<dbReference type="GO" id="GO:0045252">
    <property type="term" value="C:oxoglutarate dehydrogenase complex"/>
    <property type="evidence" value="ECO:0007669"/>
    <property type="project" value="InterPro"/>
</dbReference>
<keyword evidence="7" id="KW-0808">Transferase</keyword>
<gene>
    <name evidence="15" type="ORF">ACLA_033390</name>
</gene>
<reference evidence="15 16" key="1">
    <citation type="journal article" date="2008" name="PLoS Genet.">
        <title>Genomic islands in the pathogenic filamentous fungus Aspergillus fumigatus.</title>
        <authorList>
            <person name="Fedorova N.D."/>
            <person name="Khaldi N."/>
            <person name="Joardar V.S."/>
            <person name="Maiti R."/>
            <person name="Amedeo P."/>
            <person name="Anderson M.J."/>
            <person name="Crabtree J."/>
            <person name="Silva J.C."/>
            <person name="Badger J.H."/>
            <person name="Albarraq A."/>
            <person name="Angiuoli S."/>
            <person name="Bussey H."/>
            <person name="Bowyer P."/>
            <person name="Cotty P.J."/>
            <person name="Dyer P.S."/>
            <person name="Egan A."/>
            <person name="Galens K."/>
            <person name="Fraser-Liggett C.M."/>
            <person name="Haas B.J."/>
            <person name="Inman J.M."/>
            <person name="Kent R."/>
            <person name="Lemieux S."/>
            <person name="Malavazi I."/>
            <person name="Orvis J."/>
            <person name="Roemer T."/>
            <person name="Ronning C.M."/>
            <person name="Sundaram J.P."/>
            <person name="Sutton G."/>
            <person name="Turner G."/>
            <person name="Venter J.C."/>
            <person name="White O.R."/>
            <person name="Whitty B.R."/>
            <person name="Youngman P."/>
            <person name="Wolfe K.H."/>
            <person name="Goldman G.H."/>
            <person name="Wortman J.R."/>
            <person name="Jiang B."/>
            <person name="Denning D.W."/>
            <person name="Nierman W.C."/>
        </authorList>
    </citation>
    <scope>NUCLEOTIDE SEQUENCE [LARGE SCALE GENOMIC DNA]</scope>
    <source>
        <strain evidence="16">ATCC 1007 / CBS 513.65 / DSM 816 / NCTC 3887 / NRRL 1</strain>
    </source>
</reference>
<evidence type="ECO:0000256" key="5">
    <source>
        <dbReference type="ARBA" id="ARBA00012945"/>
    </source>
</evidence>
<keyword evidence="6" id="KW-0816">Tricarboxylic acid cycle</keyword>
<dbReference type="PROSITE" id="PS00189">
    <property type="entry name" value="LIPOYL"/>
    <property type="match status" value="1"/>
</dbReference>
<evidence type="ECO:0000259" key="14">
    <source>
        <dbReference type="PROSITE" id="PS50968"/>
    </source>
</evidence>
<comment type="subcellular location">
    <subcellularLocation>
        <location evidence="2">Mitochondrion</location>
    </subcellularLocation>
</comment>
<dbReference type="OMA" id="NMPQTAV"/>
<dbReference type="UniPathway" id="UPA00868">
    <property type="reaction ID" value="UER00840"/>
</dbReference>
<dbReference type="InterPro" id="IPR011053">
    <property type="entry name" value="Single_hybrid_motif"/>
</dbReference>
<dbReference type="PANTHER" id="PTHR43416">
    <property type="entry name" value="DIHYDROLIPOYLLYSINE-RESIDUE SUCCINYLTRANSFERASE COMPONENT OF 2-OXOGLUTARATE DEHYDROGENASE COMPLEX, MITOCHONDRIAL-RELATED"/>
    <property type="match status" value="1"/>
</dbReference>
<dbReference type="InterPro" id="IPR006255">
    <property type="entry name" value="SucB"/>
</dbReference>
<dbReference type="FunFam" id="3.30.559.10:FF:000006">
    <property type="entry name" value="Dihydrolipoyllysine-residue succinyltransferase component of 2-oxoglutarate dehydrogenase complex, mitochondrial"/>
    <property type="match status" value="1"/>
</dbReference>
<dbReference type="VEuPathDB" id="FungiDB:ACLA_033390"/>
<evidence type="ECO:0000256" key="2">
    <source>
        <dbReference type="ARBA" id="ARBA00004173"/>
    </source>
</evidence>
<evidence type="ECO:0000256" key="13">
    <source>
        <dbReference type="SAM" id="MobiDB-lite"/>
    </source>
</evidence>
<dbReference type="Proteomes" id="UP000006701">
    <property type="component" value="Unassembled WGS sequence"/>
</dbReference>
<dbReference type="PROSITE" id="PS50968">
    <property type="entry name" value="BIOTINYL_LIPOYL"/>
    <property type="match status" value="1"/>
</dbReference>
<dbReference type="InterPro" id="IPR050537">
    <property type="entry name" value="2-oxoacid_dehydrogenase"/>
</dbReference>
<accession>A1CJ12</accession>
<dbReference type="Pfam" id="PF00198">
    <property type="entry name" value="2-oxoacid_dh"/>
    <property type="match status" value="1"/>
</dbReference>
<dbReference type="EMBL" id="DS027056">
    <property type="protein sequence ID" value="EAW09136.1"/>
    <property type="molecule type" value="Genomic_DNA"/>
</dbReference>
<name>A1CJ12_ASPCL</name>
<sequence length="461" mass="50695">MASRLPFHRLSALQLRTVPRTAQSSRMLCIGARRSITSNALRKLRPDAVLLQAPIHCSDVSQYGLTRLGGYQVRTYADTIVKVPQMAESITEGTLKQFSKQVGDYVERDEEIATIETDKIDVSVNAPESGTIKELLVNEEDTVTVGQDLVKLELGGAPEQKTEAATEKPKEPADVERRPSPEAHEPKTPETPNAPSPSEEKPTAPKPQPKAAKAETPSETKPSLGNREERRVKMNRMRLRIAERLKQSQNTAASLTTFNEVDMSSLMEFRKLYKDEVLKKTGVKLGFMSAFSRACVLAMKDVPAVNASIEGPNGGDTIVYRDYVDISVAVATEKGLVTPVVRNTETMDLIDIEKAIADLGKKARDNKLTIEDMAGGTFTISNGGVFGSLMGTPIINLPQTAVLGLHAIKDRPAVVNGKVEVRPMMYLALTYDHRLLDGREAVTFLVKVKEYIEDPRRMLLG</sequence>
<dbReference type="Gene3D" id="3.30.559.10">
    <property type="entry name" value="Chloramphenicol acetyltransferase-like domain"/>
    <property type="match status" value="1"/>
</dbReference>
<evidence type="ECO:0000256" key="7">
    <source>
        <dbReference type="ARBA" id="ARBA00022679"/>
    </source>
</evidence>
<dbReference type="SUPFAM" id="SSF51230">
    <property type="entry name" value="Single hybrid motif"/>
    <property type="match status" value="1"/>
</dbReference>
<dbReference type="InterPro" id="IPR023213">
    <property type="entry name" value="CAT-like_dom_sf"/>
</dbReference>
<dbReference type="InterPro" id="IPR003016">
    <property type="entry name" value="2-oxoA_DH_lipoyl-BS"/>
</dbReference>
<evidence type="ECO:0000256" key="11">
    <source>
        <dbReference type="ARBA" id="ARBA00023315"/>
    </source>
</evidence>
<dbReference type="RefSeq" id="XP_001270562.1">
    <property type="nucleotide sequence ID" value="XM_001270561.1"/>
</dbReference>
<dbReference type="GeneID" id="4703057"/>
<dbReference type="CDD" id="cd06849">
    <property type="entry name" value="lipoyl_domain"/>
    <property type="match status" value="1"/>
</dbReference>
<evidence type="ECO:0000256" key="4">
    <source>
        <dbReference type="ARBA" id="ARBA00007317"/>
    </source>
</evidence>
<evidence type="ECO:0000256" key="1">
    <source>
        <dbReference type="ARBA" id="ARBA00001938"/>
    </source>
</evidence>
<feature type="domain" description="Lipoyl-binding" evidence="14">
    <location>
        <begin position="78"/>
        <end position="153"/>
    </location>
</feature>
<evidence type="ECO:0000256" key="6">
    <source>
        <dbReference type="ARBA" id="ARBA00022532"/>
    </source>
</evidence>
<keyword evidence="8" id="KW-0450">Lipoyl</keyword>
<dbReference type="OrthoDB" id="5391403at2759"/>
<dbReference type="SUPFAM" id="SSF52777">
    <property type="entry name" value="CoA-dependent acyltransferases"/>
    <property type="match status" value="1"/>
</dbReference>
<dbReference type="KEGG" id="act:ACLA_033390"/>
<dbReference type="HOGENOM" id="CLU_016733_0_1_1"/>
<keyword evidence="10" id="KW-0496">Mitochondrion</keyword>
<keyword evidence="11" id="KW-0012">Acyltransferase</keyword>
<dbReference type="PANTHER" id="PTHR43416:SF5">
    <property type="entry name" value="DIHYDROLIPOYLLYSINE-RESIDUE SUCCINYLTRANSFERASE COMPONENT OF 2-OXOGLUTARATE DEHYDROGENASE COMPLEX, MITOCHONDRIAL"/>
    <property type="match status" value="1"/>
</dbReference>
<feature type="region of interest" description="Disordered" evidence="13">
    <location>
        <begin position="154"/>
        <end position="232"/>
    </location>
</feature>
<comment type="cofactor">
    <cofactor evidence="1">
        <name>(R)-lipoate</name>
        <dbReference type="ChEBI" id="CHEBI:83088"/>
    </cofactor>
</comment>
<dbReference type="EC" id="2.3.1.61" evidence="5"/>
<dbReference type="GO" id="GO:0033512">
    <property type="term" value="P:L-lysine catabolic process to acetyl-CoA via saccharopine"/>
    <property type="evidence" value="ECO:0007669"/>
    <property type="project" value="UniProtKB-UniPathway"/>
</dbReference>
<evidence type="ECO:0000256" key="12">
    <source>
        <dbReference type="ARBA" id="ARBA00032406"/>
    </source>
</evidence>
<organism evidence="15 16">
    <name type="scientific">Aspergillus clavatus (strain ATCC 1007 / CBS 513.65 / DSM 816 / NCTC 3887 / NRRL 1 / QM 1276 / 107)</name>
    <dbReference type="NCBI Taxonomy" id="344612"/>
    <lineage>
        <taxon>Eukaryota</taxon>
        <taxon>Fungi</taxon>
        <taxon>Dikarya</taxon>
        <taxon>Ascomycota</taxon>
        <taxon>Pezizomycotina</taxon>
        <taxon>Eurotiomycetes</taxon>
        <taxon>Eurotiomycetidae</taxon>
        <taxon>Eurotiales</taxon>
        <taxon>Aspergillaceae</taxon>
        <taxon>Aspergillus</taxon>
        <taxon>Aspergillus subgen. Fumigati</taxon>
    </lineage>
</organism>
<evidence type="ECO:0000256" key="3">
    <source>
        <dbReference type="ARBA" id="ARBA00005145"/>
    </source>
</evidence>
<evidence type="ECO:0000313" key="16">
    <source>
        <dbReference type="Proteomes" id="UP000006701"/>
    </source>
</evidence>
<dbReference type="GO" id="GO:0006099">
    <property type="term" value="P:tricarboxylic acid cycle"/>
    <property type="evidence" value="ECO:0007669"/>
    <property type="project" value="UniProtKB-KW"/>
</dbReference>
<evidence type="ECO:0000256" key="9">
    <source>
        <dbReference type="ARBA" id="ARBA00022946"/>
    </source>
</evidence>
<keyword evidence="16" id="KW-1185">Reference proteome</keyword>
<comment type="similarity">
    <text evidence="4">Belongs to the 2-oxoacid dehydrogenase family.</text>
</comment>
<dbReference type="GO" id="GO:0004149">
    <property type="term" value="F:dihydrolipoyllysine-residue succinyltransferase activity"/>
    <property type="evidence" value="ECO:0007669"/>
    <property type="project" value="UniProtKB-EC"/>
</dbReference>
<dbReference type="InterPro" id="IPR000089">
    <property type="entry name" value="Biotin_lipoyl"/>
</dbReference>
<dbReference type="GO" id="GO:0005739">
    <property type="term" value="C:mitochondrion"/>
    <property type="evidence" value="ECO:0007669"/>
    <property type="project" value="UniProtKB-SubCell"/>
</dbReference>
<dbReference type="Gene3D" id="2.40.50.100">
    <property type="match status" value="1"/>
</dbReference>
<dbReference type="Pfam" id="PF00364">
    <property type="entry name" value="Biotin_lipoyl"/>
    <property type="match status" value="1"/>
</dbReference>
<keyword evidence="9" id="KW-0809">Transit peptide</keyword>
<dbReference type="eggNOG" id="KOG0559">
    <property type="taxonomic scope" value="Eukaryota"/>
</dbReference>